<dbReference type="PANTHER" id="PTHR47197:SF3">
    <property type="entry name" value="DIHYDRO-HEME D1 DEHYDROGENASE"/>
    <property type="match status" value="1"/>
</dbReference>
<dbReference type="Gene3D" id="2.130.10.10">
    <property type="entry name" value="YVTN repeat-like/Quinoprotein amine dehydrogenase"/>
    <property type="match status" value="2"/>
</dbReference>
<sequence>MHSRTRRTGTAALGVLLAAGLIAPTATAAAELPTNISVGSNAISVEISPNGALAYVSNAADRTVSAIDTATRTVTGTIGVDPQPEGIGFSPDSRTAYVAHGDLTATTGKVSVIDTATRTVVRTISVAPMGPAEAVVVSPDGKKAYVSGYNYMAVIDTATGVSRAISVGNSYGADITISPDGSRVYIADFYTSKIWVVSTATEQTIAAVQLPTAPTRLAITPDGLRVYVTSAQANKVYMISTAANAVHATLDVPGRPVGVAAAPNGSRIFVTGYEGHTLVTVNVENNVIVQTRPIGRYPNSVAVTPNGLEAWALQGYYVTVFDATTGGEPGPDRVVRGETLTAGQSRISPDGRHKLLMQGDGNLVLYVVATNQALWASNTYNSGAIRATLQHDGNFVVYAANNVPKWSTGTWATAADRLIVQNDGNLVLNGPNSTRFWAR</sequence>
<feature type="signal peptide" evidence="1">
    <location>
        <begin position="1"/>
        <end position="28"/>
    </location>
</feature>
<evidence type="ECO:0000313" key="4">
    <source>
        <dbReference type="Proteomes" id="UP001285352"/>
    </source>
</evidence>
<protein>
    <recommendedName>
        <fullName evidence="2">Bulb-type lectin domain-containing protein</fullName>
    </recommendedName>
</protein>
<name>A0ABU4UMB4_9PSEU</name>
<dbReference type="InterPro" id="IPR036426">
    <property type="entry name" value="Bulb-type_lectin_dom_sf"/>
</dbReference>
<evidence type="ECO:0000259" key="2">
    <source>
        <dbReference type="PROSITE" id="PS50927"/>
    </source>
</evidence>
<evidence type="ECO:0000313" key="3">
    <source>
        <dbReference type="EMBL" id="MDX8140636.1"/>
    </source>
</evidence>
<evidence type="ECO:0000256" key="1">
    <source>
        <dbReference type="SAM" id="SignalP"/>
    </source>
</evidence>
<dbReference type="InterPro" id="IPR015943">
    <property type="entry name" value="WD40/YVTN_repeat-like_dom_sf"/>
</dbReference>
<gene>
    <name evidence="3" type="ORF">SK854_00820</name>
</gene>
<accession>A0ABU4UMB4</accession>
<dbReference type="PANTHER" id="PTHR47197">
    <property type="entry name" value="PROTEIN NIRF"/>
    <property type="match status" value="1"/>
</dbReference>
<dbReference type="PROSITE" id="PS50927">
    <property type="entry name" value="BULB_LECTIN"/>
    <property type="match status" value="1"/>
</dbReference>
<dbReference type="RefSeq" id="WP_319972992.1">
    <property type="nucleotide sequence ID" value="NZ_JAXAVU010000001.1"/>
</dbReference>
<keyword evidence="1" id="KW-0732">Signal</keyword>
<dbReference type="SMART" id="SM00108">
    <property type="entry name" value="B_lectin"/>
    <property type="match status" value="1"/>
</dbReference>
<dbReference type="NCBIfam" id="TIGR02276">
    <property type="entry name" value="beta_rpt_yvtn"/>
    <property type="match status" value="2"/>
</dbReference>
<dbReference type="SUPFAM" id="SSF51110">
    <property type="entry name" value="alpha-D-mannose-specific plant lectins"/>
    <property type="match status" value="1"/>
</dbReference>
<reference evidence="3 4" key="1">
    <citation type="submission" date="2023-11" db="EMBL/GenBank/DDBJ databases">
        <title>Lentzea sokolovensis, sp. nov., Lentzea kristufkii, sp. nov., and Lentzea miocenensis, sp. nov., rare actinobacteria from Sokolov Coal Basin, Miocene lacustrine sediment, Czech Republic.</title>
        <authorList>
            <person name="Lara A."/>
            <person name="Kotroba L."/>
            <person name="Nouioui I."/>
            <person name="Neumann-Schaal M."/>
            <person name="Mast Y."/>
            <person name="Chronakova A."/>
        </authorList>
    </citation>
    <scope>NUCLEOTIDE SEQUENCE [LARGE SCALE GENOMIC DNA]</scope>
    <source>
        <strain evidence="3 4">BCCO 10_0061</strain>
    </source>
</reference>
<feature type="chain" id="PRO_5046354364" description="Bulb-type lectin domain-containing protein" evidence="1">
    <location>
        <begin position="29"/>
        <end position="439"/>
    </location>
</feature>
<dbReference type="InterPro" id="IPR011964">
    <property type="entry name" value="YVTN_b-propeller_repeat"/>
</dbReference>
<proteinExistence type="predicted"/>
<dbReference type="InterPro" id="IPR001480">
    <property type="entry name" value="Bulb-type_lectin_dom"/>
</dbReference>
<dbReference type="SUPFAM" id="SSF51004">
    <property type="entry name" value="C-terminal (heme d1) domain of cytochrome cd1-nitrite reductase"/>
    <property type="match status" value="1"/>
</dbReference>
<dbReference type="Proteomes" id="UP001285352">
    <property type="component" value="Unassembled WGS sequence"/>
</dbReference>
<organism evidence="3 4">
    <name type="scientific">Lentzea sokolovensis</name>
    <dbReference type="NCBI Taxonomy" id="3095429"/>
    <lineage>
        <taxon>Bacteria</taxon>
        <taxon>Bacillati</taxon>
        <taxon>Actinomycetota</taxon>
        <taxon>Actinomycetes</taxon>
        <taxon>Pseudonocardiales</taxon>
        <taxon>Pseudonocardiaceae</taxon>
        <taxon>Lentzea</taxon>
    </lineage>
</organism>
<dbReference type="InterPro" id="IPR051200">
    <property type="entry name" value="Host-pathogen_enzymatic-act"/>
</dbReference>
<dbReference type="Gene3D" id="2.90.10.10">
    <property type="entry name" value="Bulb-type lectin domain"/>
    <property type="match status" value="2"/>
</dbReference>
<comment type="caution">
    <text evidence="3">The sequence shown here is derived from an EMBL/GenBank/DDBJ whole genome shotgun (WGS) entry which is preliminary data.</text>
</comment>
<dbReference type="EMBL" id="JAXAVU010000001">
    <property type="protein sequence ID" value="MDX8140636.1"/>
    <property type="molecule type" value="Genomic_DNA"/>
</dbReference>
<feature type="domain" description="Bulb-type lectin" evidence="2">
    <location>
        <begin position="331"/>
        <end position="439"/>
    </location>
</feature>
<keyword evidence="4" id="KW-1185">Reference proteome</keyword>
<reference evidence="3 4" key="2">
    <citation type="submission" date="2023-11" db="EMBL/GenBank/DDBJ databases">
        <authorList>
            <person name="Lara A.C."/>
            <person name="Chronakova A."/>
        </authorList>
    </citation>
    <scope>NUCLEOTIDE SEQUENCE [LARGE SCALE GENOMIC DNA]</scope>
    <source>
        <strain evidence="3 4">BCCO 10_0061</strain>
    </source>
</reference>
<dbReference type="InterPro" id="IPR011048">
    <property type="entry name" value="Haem_d1_sf"/>
</dbReference>